<proteinExistence type="predicted"/>
<organism evidence="5 6">
    <name type="scientific">Podospora australis</name>
    <dbReference type="NCBI Taxonomy" id="1536484"/>
    <lineage>
        <taxon>Eukaryota</taxon>
        <taxon>Fungi</taxon>
        <taxon>Dikarya</taxon>
        <taxon>Ascomycota</taxon>
        <taxon>Pezizomycotina</taxon>
        <taxon>Sordariomycetes</taxon>
        <taxon>Sordariomycetidae</taxon>
        <taxon>Sordariales</taxon>
        <taxon>Podosporaceae</taxon>
        <taxon>Podospora</taxon>
    </lineage>
</organism>
<evidence type="ECO:0000313" key="6">
    <source>
        <dbReference type="Proteomes" id="UP001302126"/>
    </source>
</evidence>
<dbReference type="CDD" id="cd08771">
    <property type="entry name" value="DLP_1"/>
    <property type="match status" value="1"/>
</dbReference>
<dbReference type="Proteomes" id="UP001302126">
    <property type="component" value="Unassembled WGS sequence"/>
</dbReference>
<dbReference type="GO" id="GO:0003924">
    <property type="term" value="F:GTPase activity"/>
    <property type="evidence" value="ECO:0007669"/>
    <property type="project" value="InterPro"/>
</dbReference>
<dbReference type="PANTHER" id="PTHR11566">
    <property type="entry name" value="DYNAMIN"/>
    <property type="match status" value="1"/>
</dbReference>
<dbReference type="GO" id="GO:0016020">
    <property type="term" value="C:membrane"/>
    <property type="evidence" value="ECO:0007669"/>
    <property type="project" value="TreeGrafter"/>
</dbReference>
<dbReference type="Pfam" id="PF01031">
    <property type="entry name" value="Dynamin_M"/>
    <property type="match status" value="1"/>
</dbReference>
<keyword evidence="5" id="KW-0378">Hydrolase</keyword>
<dbReference type="GO" id="GO:0048312">
    <property type="term" value="P:intracellular distribution of mitochondria"/>
    <property type="evidence" value="ECO:0007669"/>
    <property type="project" value="TreeGrafter"/>
</dbReference>
<evidence type="ECO:0000259" key="4">
    <source>
        <dbReference type="PROSITE" id="PS51718"/>
    </source>
</evidence>
<dbReference type="InterPro" id="IPR045063">
    <property type="entry name" value="Dynamin_N"/>
</dbReference>
<accession>A0AAN7AK69</accession>
<dbReference type="GO" id="GO:0005874">
    <property type="term" value="C:microtubule"/>
    <property type="evidence" value="ECO:0007669"/>
    <property type="project" value="TreeGrafter"/>
</dbReference>
<dbReference type="InterPro" id="IPR027417">
    <property type="entry name" value="P-loop_NTPase"/>
</dbReference>
<dbReference type="SUPFAM" id="SSF52540">
    <property type="entry name" value="P-loop containing nucleoside triphosphate hydrolases"/>
    <property type="match status" value="1"/>
</dbReference>
<keyword evidence="6" id="KW-1185">Reference proteome</keyword>
<dbReference type="PRINTS" id="PR00195">
    <property type="entry name" value="DYNAMIN"/>
</dbReference>
<dbReference type="GO" id="GO:0006897">
    <property type="term" value="P:endocytosis"/>
    <property type="evidence" value="ECO:0007669"/>
    <property type="project" value="TreeGrafter"/>
</dbReference>
<reference evidence="5" key="1">
    <citation type="journal article" date="2023" name="Mol. Phylogenet. Evol.">
        <title>Genome-scale phylogeny and comparative genomics of the fungal order Sordariales.</title>
        <authorList>
            <person name="Hensen N."/>
            <person name="Bonometti L."/>
            <person name="Westerberg I."/>
            <person name="Brannstrom I.O."/>
            <person name="Guillou S."/>
            <person name="Cros-Aarteil S."/>
            <person name="Calhoun S."/>
            <person name="Haridas S."/>
            <person name="Kuo A."/>
            <person name="Mondo S."/>
            <person name="Pangilinan J."/>
            <person name="Riley R."/>
            <person name="LaButti K."/>
            <person name="Andreopoulos B."/>
            <person name="Lipzen A."/>
            <person name="Chen C."/>
            <person name="Yan M."/>
            <person name="Daum C."/>
            <person name="Ng V."/>
            <person name="Clum A."/>
            <person name="Steindorff A."/>
            <person name="Ohm R.A."/>
            <person name="Martin F."/>
            <person name="Silar P."/>
            <person name="Natvig D.O."/>
            <person name="Lalanne C."/>
            <person name="Gautier V."/>
            <person name="Ament-Velasquez S.L."/>
            <person name="Kruys A."/>
            <person name="Hutchinson M.I."/>
            <person name="Powell A.J."/>
            <person name="Barry K."/>
            <person name="Miller A.N."/>
            <person name="Grigoriev I.V."/>
            <person name="Debuchy R."/>
            <person name="Gladieux P."/>
            <person name="Hiltunen Thoren M."/>
            <person name="Johannesson H."/>
        </authorList>
    </citation>
    <scope>NUCLEOTIDE SEQUENCE</scope>
    <source>
        <strain evidence="5">PSN309</strain>
    </source>
</reference>
<evidence type="ECO:0000256" key="2">
    <source>
        <dbReference type="ARBA" id="ARBA00023134"/>
    </source>
</evidence>
<dbReference type="InterPro" id="IPR001401">
    <property type="entry name" value="Dynamin_GTPase"/>
</dbReference>
<keyword evidence="2" id="KW-0342">GTP-binding</keyword>
<gene>
    <name evidence="5" type="ORF">QBC35DRAFT_275486</name>
</gene>
<dbReference type="AlphaFoldDB" id="A0AAN7AK69"/>
<dbReference type="SMART" id="SM00053">
    <property type="entry name" value="DYNc"/>
    <property type="match status" value="1"/>
</dbReference>
<dbReference type="Gene3D" id="3.40.50.300">
    <property type="entry name" value="P-loop containing nucleotide triphosphate hydrolases"/>
    <property type="match status" value="1"/>
</dbReference>
<dbReference type="PROSITE" id="PS51718">
    <property type="entry name" value="G_DYNAMIN_2"/>
    <property type="match status" value="1"/>
</dbReference>
<dbReference type="PROSITE" id="PS51388">
    <property type="entry name" value="GED"/>
    <property type="match status" value="1"/>
</dbReference>
<dbReference type="PANTHER" id="PTHR11566:SF215">
    <property type="entry name" value="DYNAMIN GTPASE"/>
    <property type="match status" value="1"/>
</dbReference>
<dbReference type="Pfam" id="PF00350">
    <property type="entry name" value="Dynamin_N"/>
    <property type="match status" value="1"/>
</dbReference>
<evidence type="ECO:0000256" key="1">
    <source>
        <dbReference type="ARBA" id="ARBA00022741"/>
    </source>
</evidence>
<dbReference type="GO" id="GO:0005525">
    <property type="term" value="F:GTP binding"/>
    <property type="evidence" value="ECO:0007669"/>
    <property type="project" value="InterPro"/>
</dbReference>
<comment type="caution">
    <text evidence="5">The sequence shown here is derived from an EMBL/GenBank/DDBJ whole genome shotgun (WGS) entry which is preliminary data.</text>
</comment>
<dbReference type="GO" id="GO:0016559">
    <property type="term" value="P:peroxisome fission"/>
    <property type="evidence" value="ECO:0007669"/>
    <property type="project" value="TreeGrafter"/>
</dbReference>
<sequence length="579" mass="65908">MGIRTNPQAKGGKVFTEDILKIEICGPRADYLTVIDVPGIFRNPTEGITTKDDMALVRNMVIDYIKDTRTIILAVLPCNVDIANQEILTLAEEYDKKGERTLGILTKPDLVPEPSAKDTICSIVEAKKKQLTLGYYVVRSRGADQDDEGYGSRESMFLVKPWSRLPRARVGVQALRARLGELLGVMAKREFPKMRKDVNDMLRKVEEERDNLGPSRKDEYEQRVFLSSIAGKFQDLVRAGLEAQYTHHPVFDDSKLRLITQVVGLTDVFNHDFTRKAALRNFINRSSQGTELDFPRINFSGNILEEFPELDDIIKCDHEAQYPLDGIMGWIKDLYLSSRGMGLGAVSDVVLASAWREQSKKWPDITHAFMSKIIASIHRFLTSALELCCTDSSVREALWDTLQEDVLLRYKSTISFLNYLLAVERDNKPYTLNRFFNQSRQEAHANRVADNLRDVATTQGCGGSLIKPDDYRVSLAQIKKSTQTKSNLEDVAERLHDDLYSYYEVAQKRFIDNVWTQVVSHRLLDGPETPLNVFTQEWVISLSSEQLKMIAGESASVREQRLMLDRKIEDLKEAKKILT</sequence>
<evidence type="ECO:0000313" key="5">
    <source>
        <dbReference type="EMBL" id="KAK4191736.1"/>
    </source>
</evidence>
<feature type="domain" description="Dynamin-type G" evidence="4">
    <location>
        <begin position="1"/>
        <end position="192"/>
    </location>
</feature>
<dbReference type="EMBL" id="MU864357">
    <property type="protein sequence ID" value="KAK4191736.1"/>
    <property type="molecule type" value="Genomic_DNA"/>
</dbReference>
<name>A0AAN7AK69_9PEZI</name>
<dbReference type="GO" id="GO:0005739">
    <property type="term" value="C:mitochondrion"/>
    <property type="evidence" value="ECO:0007669"/>
    <property type="project" value="TreeGrafter"/>
</dbReference>
<dbReference type="InterPro" id="IPR030381">
    <property type="entry name" value="G_DYNAMIN_dom"/>
</dbReference>
<dbReference type="GO" id="GO:0008017">
    <property type="term" value="F:microtubule binding"/>
    <property type="evidence" value="ECO:0007669"/>
    <property type="project" value="TreeGrafter"/>
</dbReference>
<keyword evidence="1" id="KW-0547">Nucleotide-binding</keyword>
<dbReference type="InterPro" id="IPR020850">
    <property type="entry name" value="GED_dom"/>
</dbReference>
<dbReference type="GO" id="GO:0000266">
    <property type="term" value="P:mitochondrial fission"/>
    <property type="evidence" value="ECO:0007669"/>
    <property type="project" value="TreeGrafter"/>
</dbReference>
<evidence type="ECO:0000259" key="3">
    <source>
        <dbReference type="PROSITE" id="PS51388"/>
    </source>
</evidence>
<feature type="domain" description="GED" evidence="3">
    <location>
        <begin position="492"/>
        <end position="579"/>
    </location>
</feature>
<protein>
    <submittedName>
        <fullName evidence="5">P-loop containing nucleoside triphosphate hydrolase protein</fullName>
    </submittedName>
</protein>
<reference evidence="5" key="2">
    <citation type="submission" date="2023-05" db="EMBL/GenBank/DDBJ databases">
        <authorList>
            <consortium name="Lawrence Berkeley National Laboratory"/>
            <person name="Steindorff A."/>
            <person name="Hensen N."/>
            <person name="Bonometti L."/>
            <person name="Westerberg I."/>
            <person name="Brannstrom I.O."/>
            <person name="Guillou S."/>
            <person name="Cros-Aarteil S."/>
            <person name="Calhoun S."/>
            <person name="Haridas S."/>
            <person name="Kuo A."/>
            <person name="Mondo S."/>
            <person name="Pangilinan J."/>
            <person name="Riley R."/>
            <person name="Labutti K."/>
            <person name="Andreopoulos B."/>
            <person name="Lipzen A."/>
            <person name="Chen C."/>
            <person name="Yanf M."/>
            <person name="Daum C."/>
            <person name="Ng V."/>
            <person name="Clum A."/>
            <person name="Ohm R."/>
            <person name="Martin F."/>
            <person name="Silar P."/>
            <person name="Natvig D."/>
            <person name="Lalanne C."/>
            <person name="Gautier V."/>
            <person name="Ament-Velasquez S.L."/>
            <person name="Kruys A."/>
            <person name="Hutchinson M.I."/>
            <person name="Powell A.J."/>
            <person name="Barry K."/>
            <person name="Miller A.N."/>
            <person name="Grigoriev I.V."/>
            <person name="Debuchy R."/>
            <person name="Gladieux P."/>
            <person name="Thoren M.H."/>
            <person name="Johannesson H."/>
        </authorList>
    </citation>
    <scope>NUCLEOTIDE SEQUENCE</scope>
    <source>
        <strain evidence="5">PSN309</strain>
    </source>
</reference>
<dbReference type="InterPro" id="IPR000375">
    <property type="entry name" value="Dynamin_stalk"/>
</dbReference>
<dbReference type="InterPro" id="IPR022812">
    <property type="entry name" value="Dynamin"/>
</dbReference>